<dbReference type="EMBL" id="VZRA01000001">
    <property type="protein sequence ID" value="KAB0671452.1"/>
    <property type="molecule type" value="Genomic_DNA"/>
</dbReference>
<dbReference type="SUPFAM" id="SSF48695">
    <property type="entry name" value="Multiheme cytochromes"/>
    <property type="match status" value="1"/>
</dbReference>
<dbReference type="RefSeq" id="WP_151154911.1">
    <property type="nucleotide sequence ID" value="NZ_VZRA01000001.1"/>
</dbReference>
<name>A0ABQ6TR71_9BACT</name>
<protein>
    <recommendedName>
        <fullName evidence="4">Doubled CXXCH motif domain-containing protein</fullName>
    </recommendedName>
</protein>
<keyword evidence="3" id="KW-1185">Reference proteome</keyword>
<sequence length="293" mass="32057">MATPCGQSSFASASPEIVTTIILDLLAPYNSFAKAPFICLQRSTYCNLNKFSMNRIQPAIIYWQWTIVKIYFSCVISIIIFLCQGVMVAYCGPNAGTGVKGSKHDLNMFTLQGQDPQGRICVYCHVPHHAEKGTTLTPPLLWAAAANKSFAPYASATFDAFIEDLTMGPTKICLSCHDGTIASDTHPNLRSDAFGGAGVGMSSDLSNDHPIGFDYLKIVQSKPDDYKSPNALWHNGNGTVTVASCLYQGKYVTCATCHDMHNTKNVADPENSYNYFIYSRQKDSSLCLSCHLK</sequence>
<keyword evidence="1" id="KW-1133">Transmembrane helix</keyword>
<evidence type="ECO:0000256" key="1">
    <source>
        <dbReference type="SAM" id="Phobius"/>
    </source>
</evidence>
<keyword evidence="1" id="KW-0472">Membrane</keyword>
<evidence type="ECO:0000313" key="3">
    <source>
        <dbReference type="Proteomes" id="UP000798046"/>
    </source>
</evidence>
<dbReference type="Proteomes" id="UP000798046">
    <property type="component" value="Unassembled WGS sequence"/>
</dbReference>
<feature type="transmembrane region" description="Helical" evidence="1">
    <location>
        <begin position="60"/>
        <end position="82"/>
    </location>
</feature>
<comment type="caution">
    <text evidence="2">The sequence shown here is derived from an EMBL/GenBank/DDBJ whole genome shotgun (WGS) entry which is preliminary data.</text>
</comment>
<gene>
    <name evidence="2" type="ORF">F6V30_02410</name>
</gene>
<dbReference type="InterPro" id="IPR036280">
    <property type="entry name" value="Multihaem_cyt_sf"/>
</dbReference>
<reference evidence="2 3" key="1">
    <citation type="journal article" date="2020" name="Microorganisms">
        <title>Description of Three Novel Members in the Family Geobacteraceae, Oryzomonas japonicum gen. nov., sp. nov., Oryzomonas sagensis sp. nov., and Oryzomonas ruber sp. nov.</title>
        <authorList>
            <person name="Xu Z."/>
            <person name="Masuda Y."/>
            <person name="Hayakawa C."/>
            <person name="Ushijima N."/>
            <person name="Kawano K."/>
            <person name="Shiratori Y."/>
            <person name="Senoo K."/>
            <person name="Itoh H."/>
        </authorList>
    </citation>
    <scope>NUCLEOTIDE SEQUENCE [LARGE SCALE GENOMIC DNA]</scope>
    <source>
        <strain evidence="2 3">Red100</strain>
    </source>
</reference>
<keyword evidence="1" id="KW-0812">Transmembrane</keyword>
<evidence type="ECO:0000313" key="2">
    <source>
        <dbReference type="EMBL" id="KAB0671452.1"/>
    </source>
</evidence>
<evidence type="ECO:0008006" key="4">
    <source>
        <dbReference type="Google" id="ProtNLM"/>
    </source>
</evidence>
<organism evidence="2 3">
    <name type="scientific">Oryzomonas sagensis</name>
    <dbReference type="NCBI Taxonomy" id="2603857"/>
    <lineage>
        <taxon>Bacteria</taxon>
        <taxon>Pseudomonadati</taxon>
        <taxon>Thermodesulfobacteriota</taxon>
        <taxon>Desulfuromonadia</taxon>
        <taxon>Geobacterales</taxon>
        <taxon>Geobacteraceae</taxon>
        <taxon>Oryzomonas</taxon>
    </lineage>
</organism>
<proteinExistence type="predicted"/>
<accession>A0ABQ6TR71</accession>